<evidence type="ECO:0000256" key="11">
    <source>
        <dbReference type="SAM" id="MobiDB-lite"/>
    </source>
</evidence>
<proteinExistence type="inferred from homology"/>
<evidence type="ECO:0000256" key="1">
    <source>
        <dbReference type="ARBA" id="ARBA00000877"/>
    </source>
</evidence>
<comment type="subunit">
    <text evidence="10">Probably a homodimer.</text>
</comment>
<dbReference type="PANTHER" id="PTHR34185">
    <property type="entry name" value="DIADENYLATE CYCLASE"/>
    <property type="match status" value="1"/>
</dbReference>
<dbReference type="GO" id="GO:0106408">
    <property type="term" value="F:diadenylate cyclase activity"/>
    <property type="evidence" value="ECO:0007669"/>
    <property type="project" value="UniProtKB-EC"/>
</dbReference>
<dbReference type="GO" id="GO:0005524">
    <property type="term" value="F:ATP binding"/>
    <property type="evidence" value="ECO:0007669"/>
    <property type="project" value="UniProtKB-UniRule"/>
</dbReference>
<feature type="transmembrane region" description="Helical" evidence="10">
    <location>
        <begin position="88"/>
        <end position="105"/>
    </location>
</feature>
<evidence type="ECO:0000256" key="5">
    <source>
        <dbReference type="ARBA" id="ARBA00022695"/>
    </source>
</evidence>
<comment type="catalytic activity">
    <reaction evidence="1 10">
        <text>2 ATP = 3',3'-c-di-AMP + 2 diphosphate</text>
        <dbReference type="Rhea" id="RHEA:35655"/>
        <dbReference type="ChEBI" id="CHEBI:30616"/>
        <dbReference type="ChEBI" id="CHEBI:33019"/>
        <dbReference type="ChEBI" id="CHEBI:71500"/>
        <dbReference type="EC" id="2.7.7.85"/>
    </reaction>
</comment>
<keyword evidence="8 10" id="KW-1133">Transmembrane helix</keyword>
<gene>
    <name evidence="10" type="primary">dacA</name>
    <name evidence="13" type="ORF">ERS852540_01893</name>
</gene>
<reference evidence="13 14" key="1">
    <citation type="submission" date="2015-09" db="EMBL/GenBank/DDBJ databases">
        <authorList>
            <consortium name="Pathogen Informatics"/>
        </authorList>
    </citation>
    <scope>NUCLEOTIDE SEQUENCE [LARGE SCALE GENOMIC DNA]</scope>
    <source>
        <strain evidence="13 14">2789STDY5834928</strain>
    </source>
</reference>
<dbReference type="InterPro" id="IPR050338">
    <property type="entry name" value="DisA"/>
</dbReference>
<feature type="region of interest" description="Disordered" evidence="11">
    <location>
        <begin position="292"/>
        <end position="318"/>
    </location>
</feature>
<dbReference type="PROSITE" id="PS51794">
    <property type="entry name" value="DAC"/>
    <property type="match status" value="1"/>
</dbReference>
<dbReference type="SUPFAM" id="SSF143597">
    <property type="entry name" value="YojJ-like"/>
    <property type="match status" value="1"/>
</dbReference>
<evidence type="ECO:0000259" key="12">
    <source>
        <dbReference type="PROSITE" id="PS51794"/>
    </source>
</evidence>
<dbReference type="InterPro" id="IPR036888">
    <property type="entry name" value="DNA_integrity_DisA_N_sf"/>
</dbReference>
<organism evidence="13 14">
    <name type="scientific">[Eubacterium] siraeum</name>
    <dbReference type="NCBI Taxonomy" id="39492"/>
    <lineage>
        <taxon>Bacteria</taxon>
        <taxon>Bacillati</taxon>
        <taxon>Bacillota</taxon>
        <taxon>Clostridia</taxon>
        <taxon>Eubacteriales</taxon>
        <taxon>Oscillospiraceae</taxon>
        <taxon>Oscillospiraceae incertae sedis</taxon>
    </lineage>
</organism>
<keyword evidence="3 10" id="KW-0808">Transferase</keyword>
<dbReference type="Pfam" id="PF02457">
    <property type="entry name" value="DAC"/>
    <property type="match status" value="1"/>
</dbReference>
<dbReference type="InterPro" id="IPR003390">
    <property type="entry name" value="DNA_integrity_scan_DisA_N"/>
</dbReference>
<keyword evidence="6 10" id="KW-0547">Nucleotide-binding</keyword>
<name>A0A174ZPI7_9FIRM</name>
<dbReference type="AlphaFoldDB" id="A0A174ZPI7"/>
<comment type="similarity">
    <text evidence="10">Belongs to the adenylate cyclase family. DacA/CdaA subfamily.</text>
</comment>
<evidence type="ECO:0000256" key="6">
    <source>
        <dbReference type="ARBA" id="ARBA00022741"/>
    </source>
</evidence>
<evidence type="ECO:0000256" key="9">
    <source>
        <dbReference type="ARBA" id="ARBA00023136"/>
    </source>
</evidence>
<dbReference type="InterPro" id="IPR034701">
    <property type="entry name" value="CdaA"/>
</dbReference>
<comment type="function">
    <text evidence="10">Catalyzes the condensation of 2 ATP molecules into cyclic di-AMP (c-di-AMP), a second messenger used to regulate differing processes in different bacteria.</text>
</comment>
<dbReference type="GO" id="GO:0004016">
    <property type="term" value="F:adenylate cyclase activity"/>
    <property type="evidence" value="ECO:0007669"/>
    <property type="project" value="UniProtKB-UniRule"/>
</dbReference>
<dbReference type="EC" id="2.7.7.85" evidence="10"/>
<feature type="domain" description="DAC" evidence="12">
    <location>
        <begin position="106"/>
        <end position="276"/>
    </location>
</feature>
<dbReference type="InterPro" id="IPR045585">
    <property type="entry name" value="CdaA_N"/>
</dbReference>
<dbReference type="InterPro" id="IPR014046">
    <property type="entry name" value="C-di-AMP_synthase"/>
</dbReference>
<evidence type="ECO:0000256" key="7">
    <source>
        <dbReference type="ARBA" id="ARBA00022840"/>
    </source>
</evidence>
<accession>A0A174ZPI7</accession>
<evidence type="ECO:0000256" key="4">
    <source>
        <dbReference type="ARBA" id="ARBA00022692"/>
    </source>
</evidence>
<evidence type="ECO:0000256" key="10">
    <source>
        <dbReference type="HAMAP-Rule" id="MF_01499"/>
    </source>
</evidence>
<dbReference type="STRING" id="39492.ERS852540_01893"/>
<keyword evidence="5 10" id="KW-0548">Nucleotidyltransferase</keyword>
<dbReference type="NCBIfam" id="TIGR00159">
    <property type="entry name" value="diadenylate cyclase CdaA"/>
    <property type="match status" value="1"/>
</dbReference>
<evidence type="ECO:0000313" key="13">
    <source>
        <dbReference type="EMBL" id="CUQ89303.1"/>
    </source>
</evidence>
<dbReference type="HAMAP" id="MF_01499">
    <property type="entry name" value="DacA"/>
    <property type="match status" value="1"/>
</dbReference>
<feature type="transmembrane region" description="Helical" evidence="10">
    <location>
        <begin position="30"/>
        <end position="52"/>
    </location>
</feature>
<keyword evidence="4 10" id="KW-0812">Transmembrane</keyword>
<keyword evidence="2 10" id="KW-1003">Cell membrane</keyword>
<sequence>MKFAATAVIGTEQKKLIQYLKDIWENIQSVFATMGLVDYLDILLLAYLIYKGIKIIKETRAEQLIKGIILLAILFFVVNQFQLKAMKVIIETFLNVGIIAILIVFQPELRRVLEKMGRTTKVKKLALNFESKTDAATADIHNCIEAVCTACEQLSQTATGALIVFERETKLGEQIDTGTIINATPSPELFGNIFFPNTPLHDGAVIIRDSKVYAAGCFLPKPQKEELISKALGSRHRAAIGMSEVSDAVIVVVSEETGTISIAENGSLTRFYNKDTLRKLLTAKLIPEKPEAKKMKDKALKKHKKNAPDAKKEQGADK</sequence>
<dbReference type="PIRSF" id="PIRSF004793">
    <property type="entry name" value="UCP004793"/>
    <property type="match status" value="1"/>
</dbReference>
<dbReference type="GO" id="GO:0006171">
    <property type="term" value="P:cAMP biosynthetic process"/>
    <property type="evidence" value="ECO:0007669"/>
    <property type="project" value="InterPro"/>
</dbReference>
<evidence type="ECO:0000256" key="2">
    <source>
        <dbReference type="ARBA" id="ARBA00022475"/>
    </source>
</evidence>
<feature type="compositionally biased region" description="Basic and acidic residues" evidence="11">
    <location>
        <begin position="306"/>
        <end position="318"/>
    </location>
</feature>
<dbReference type="EMBL" id="CZBY01000016">
    <property type="protein sequence ID" value="CUQ89303.1"/>
    <property type="molecule type" value="Genomic_DNA"/>
</dbReference>
<evidence type="ECO:0000313" key="14">
    <source>
        <dbReference type="Proteomes" id="UP000095662"/>
    </source>
</evidence>
<evidence type="ECO:0000256" key="3">
    <source>
        <dbReference type="ARBA" id="ARBA00022679"/>
    </source>
</evidence>
<comment type="caution">
    <text evidence="10">Lacks conserved residue(s) required for the propagation of feature annotation.</text>
</comment>
<dbReference type="PANTHER" id="PTHR34185:SF1">
    <property type="entry name" value="DIADENYLATE CYCLASE"/>
    <property type="match status" value="1"/>
</dbReference>
<keyword evidence="7 10" id="KW-0067">ATP-binding</keyword>
<feature type="transmembrane region" description="Helical" evidence="10">
    <location>
        <begin position="64"/>
        <end position="82"/>
    </location>
</feature>
<dbReference type="Pfam" id="PF19293">
    <property type="entry name" value="CdaA_N"/>
    <property type="match status" value="1"/>
</dbReference>
<dbReference type="Gene3D" id="3.40.1700.10">
    <property type="entry name" value="DNA integrity scanning protein, DisA, N-terminal domain"/>
    <property type="match status" value="1"/>
</dbReference>
<dbReference type="FunFam" id="3.40.1700.10:FF:000002">
    <property type="entry name" value="Diadenylate cyclase"/>
    <property type="match status" value="1"/>
</dbReference>
<keyword evidence="9 10" id="KW-0472">Membrane</keyword>
<protein>
    <recommendedName>
        <fullName evidence="10">Diadenylate cyclase</fullName>
        <shortName evidence="10">DAC</shortName>
        <ecNumber evidence="10">2.7.7.85</ecNumber>
    </recommendedName>
    <alternativeName>
        <fullName evidence="10">Cyclic-di-AMP synthase</fullName>
        <shortName evidence="10">c-di-AMP synthase</shortName>
    </alternativeName>
</protein>
<evidence type="ECO:0000256" key="8">
    <source>
        <dbReference type="ARBA" id="ARBA00022989"/>
    </source>
</evidence>
<dbReference type="Proteomes" id="UP000095662">
    <property type="component" value="Unassembled WGS sequence"/>
</dbReference>